<evidence type="ECO:0008006" key="2">
    <source>
        <dbReference type="Google" id="ProtNLM"/>
    </source>
</evidence>
<proteinExistence type="predicted"/>
<geneLocation type="plasmid" evidence="1">
    <name>pAsa8</name>
</geneLocation>
<accession>A0A1I9S1V0</accession>
<evidence type="ECO:0000313" key="1">
    <source>
        <dbReference type="EMBL" id="AOZ60542.1"/>
    </source>
</evidence>
<name>A0A1I9S1V0_AERSS</name>
<sequence>MSDLESVVCYLSRAESRKSVLAKLSPRLLSKLVKEIEKEITARDEAKKASRLLKKQLLQRAEELGIPYDRLKEKLEKERKPARKITYEINGQLVQWSGRGHAPRLLKPIIDSIGKEALKRYISQSAQQE</sequence>
<organism evidence="1">
    <name type="scientific">Aeromonas salmonicida subsp. salmonicida</name>
    <dbReference type="NCBI Taxonomy" id="29491"/>
    <lineage>
        <taxon>Bacteria</taxon>
        <taxon>Pseudomonadati</taxon>
        <taxon>Pseudomonadota</taxon>
        <taxon>Gammaproteobacteria</taxon>
        <taxon>Aeromonadales</taxon>
        <taxon>Aeromonadaceae</taxon>
        <taxon>Aeromonas</taxon>
    </lineage>
</organism>
<reference evidence="1" key="1">
    <citation type="journal article" date="2016" name="Sci. Rep.">
        <title>Diversity of antibiotic-resistance genes in Canadian isolates of Aeromonas salmonicida subsp. salmonicida: dominance of pSN254b and discovery of pAsa8.</title>
        <authorList>
            <person name="Trudel M.V."/>
            <person name="Vincent A.T."/>
            <person name="Attere S.A."/>
            <person name="Labbe M."/>
            <person name="Derome N."/>
            <person name="Culley A.I."/>
            <person name="Charette S.J."/>
        </authorList>
    </citation>
    <scope>NUCLEOTIDE SEQUENCE</scope>
    <source>
        <strain evidence="1">M16474-11</strain>
        <plasmid evidence="1">pAsa8</plasmid>
    </source>
</reference>
<keyword evidence="1" id="KW-0614">Plasmid</keyword>
<dbReference type="RefSeq" id="WP_171006535.1">
    <property type="nucleotide sequence ID" value="NZ_LAIT01000019.1"/>
</dbReference>
<protein>
    <recommendedName>
        <fullName evidence="2">DNA-binding protein</fullName>
    </recommendedName>
</protein>
<dbReference type="AlphaFoldDB" id="A0A1I9S1V0"/>
<dbReference type="EMBL" id="KX364409">
    <property type="protein sequence ID" value="AOZ60542.1"/>
    <property type="molecule type" value="Genomic_DNA"/>
</dbReference>